<proteinExistence type="predicted"/>
<name>A0A8T2SJD2_CERRI</name>
<evidence type="ECO:0000313" key="2">
    <source>
        <dbReference type="Proteomes" id="UP000825935"/>
    </source>
</evidence>
<dbReference type="AlphaFoldDB" id="A0A8T2SJD2"/>
<reference evidence="1" key="1">
    <citation type="submission" date="2021-08" db="EMBL/GenBank/DDBJ databases">
        <title>WGS assembly of Ceratopteris richardii.</title>
        <authorList>
            <person name="Marchant D.B."/>
            <person name="Chen G."/>
            <person name="Jenkins J."/>
            <person name="Shu S."/>
            <person name="Leebens-Mack J."/>
            <person name="Grimwood J."/>
            <person name="Schmutz J."/>
            <person name="Soltis P."/>
            <person name="Soltis D."/>
            <person name="Chen Z.-H."/>
        </authorList>
    </citation>
    <scope>NUCLEOTIDE SEQUENCE</scope>
    <source>
        <strain evidence="1">Whitten #5841</strain>
        <tissue evidence="1">Leaf</tissue>
    </source>
</reference>
<keyword evidence="2" id="KW-1185">Reference proteome</keyword>
<comment type="caution">
    <text evidence="1">The sequence shown here is derived from an EMBL/GenBank/DDBJ whole genome shotgun (WGS) entry which is preliminary data.</text>
</comment>
<organism evidence="1 2">
    <name type="scientific">Ceratopteris richardii</name>
    <name type="common">Triangle waterfern</name>
    <dbReference type="NCBI Taxonomy" id="49495"/>
    <lineage>
        <taxon>Eukaryota</taxon>
        <taxon>Viridiplantae</taxon>
        <taxon>Streptophyta</taxon>
        <taxon>Embryophyta</taxon>
        <taxon>Tracheophyta</taxon>
        <taxon>Polypodiopsida</taxon>
        <taxon>Polypodiidae</taxon>
        <taxon>Polypodiales</taxon>
        <taxon>Pteridineae</taxon>
        <taxon>Pteridaceae</taxon>
        <taxon>Parkerioideae</taxon>
        <taxon>Ceratopteris</taxon>
    </lineage>
</organism>
<gene>
    <name evidence="1" type="ORF">KP509_20G063000</name>
</gene>
<sequence>MHNNCFLANCKREGFVEDLYYSNPNLSPSLMRLSPITYFSAESLIDMTLHPCRFLIVNATFYRSCQLIDTVFCLFSIA</sequence>
<protein>
    <submittedName>
        <fullName evidence="1">Uncharacterized protein</fullName>
    </submittedName>
</protein>
<dbReference type="Proteomes" id="UP000825935">
    <property type="component" value="Chromosome 20"/>
</dbReference>
<accession>A0A8T2SJD2</accession>
<evidence type="ECO:0000313" key="1">
    <source>
        <dbReference type="EMBL" id="KAH7332003.1"/>
    </source>
</evidence>
<dbReference type="EMBL" id="CM035425">
    <property type="protein sequence ID" value="KAH7332003.1"/>
    <property type="molecule type" value="Genomic_DNA"/>
</dbReference>